<proteinExistence type="predicted"/>
<evidence type="ECO:0000256" key="1">
    <source>
        <dbReference type="SAM" id="MobiDB-lite"/>
    </source>
</evidence>
<sequence>MKKLMLSIILMLVCSVGYSQLTGEDGSGGSGSSGSGQTSQGNFLPEVVPPSPEAAALSRFTEVPVSHYSGLANVSIPIHTIATKGIQIPISLSYHGRGVKVSEIAPRTGMGWSLTYGGDISRQVRGNADDVGTVNGTAYLGNASDFINVPQSFTARENFFSRESVVRNYDYYPDQFTFSGGGTSGKFVFDYETLKPVVQSFGDVKVIEEREVESTGEKGKIIAFKMIDASGNTFYYGISKDRQRKARDLQFSSIGTSYYLNNAVRDGSSGTVQYYSSWKLLDIETPYGELISYHYEKERIVRHEKSYDKHDLGLGTSTNLGDMDNILTISSKVNRVDEEVWQLSKITYNQGSIVLVKETNVRQDYEGFALDKIAIFDQNNTKVKAFDLNYKYTTSTDYSNVLPQLTQLEMFPKSLKRMFLSSIEEEGNNGAKLPPYKFTYNSTVLPSRFSSRQDYWGYYNGAENNGPFLRLFEYGHYKPNRRVHLENSKAGILEQIKYPTGGITKFTYEHNTGAPPSFINEVVTPAINPESEVGVKIELTKSDFYDSSTGTYKVLNYDLPAGVNITYKLECFHLRDANGDPNIPDCIFQVLKDGYEMEIGKEVSFKLCQGSERVSFQTLVPRHPSVPIDLHLNPDYDFKLTISYDQPIPLLYSSGKRIKKIEYITENDTRLKEFDYTKGGNDTGIVIGLPSYLLIDKYNSFNSCSNVIAAYFDQTSAFSSYQPNSIGYSFVTEYNGTKNNNDGKIEYYFTNLPDGGGDYYEFPYHPPTDNEWLRGKNVNTLTYSNNPSKGYTLEKEVITNYLYGDRFYGFNAVGGTLTYPDFKFNPPAEYLGWREEKVSLGKVSNSRTLFKLPLFMYKRREDYLDQETAGLRVYYLTGGTVNLHSTTERNYFDGKVLESETKYFYDYPKHYQLQRTEITDSKGDVYKTENGFDPILMNANRMQPVTTTSYKNTTKLGVQHTEYAVDTESGILLPKKIQTSKGNQTFVEDRAIFHSYDRSGNPVEVSKKDGSKIYYVWGYDKTQPIAKIEGYSSISTAQQSAIDAAIASSNNDIDTTSENSLRSSLTALRNAFPEAQVTTYTYDPLIGITSITDPRGEVMYYEYDEFNRLRFVKNTQGQILKEHTYNYKN</sequence>
<dbReference type="AlphaFoldDB" id="A0A4R2NNI3"/>
<accession>A0A4R2NNI3</accession>
<feature type="chain" id="PRO_5020326547" evidence="2">
    <location>
        <begin position="20"/>
        <end position="1129"/>
    </location>
</feature>
<dbReference type="OrthoDB" id="9814627at2"/>
<evidence type="ECO:0000313" key="3">
    <source>
        <dbReference type="EMBL" id="TCP23323.1"/>
    </source>
</evidence>
<dbReference type="Proteomes" id="UP000294564">
    <property type="component" value="Unassembled WGS sequence"/>
</dbReference>
<feature type="compositionally biased region" description="Low complexity" evidence="1">
    <location>
        <begin position="35"/>
        <end position="46"/>
    </location>
</feature>
<keyword evidence="2" id="KW-0732">Signal</keyword>
<feature type="signal peptide" evidence="2">
    <location>
        <begin position="1"/>
        <end position="19"/>
    </location>
</feature>
<organism evidence="3 4">
    <name type="scientific">Tenacibaculum skagerrakense</name>
    <dbReference type="NCBI Taxonomy" id="186571"/>
    <lineage>
        <taxon>Bacteria</taxon>
        <taxon>Pseudomonadati</taxon>
        <taxon>Bacteroidota</taxon>
        <taxon>Flavobacteriia</taxon>
        <taxon>Flavobacteriales</taxon>
        <taxon>Flavobacteriaceae</taxon>
        <taxon>Tenacibaculum</taxon>
    </lineage>
</organism>
<feature type="region of interest" description="Disordered" evidence="1">
    <location>
        <begin position="24"/>
        <end position="48"/>
    </location>
</feature>
<evidence type="ECO:0000313" key="4">
    <source>
        <dbReference type="Proteomes" id="UP000294564"/>
    </source>
</evidence>
<dbReference type="EMBL" id="SLXM01000009">
    <property type="protein sequence ID" value="TCP23323.1"/>
    <property type="molecule type" value="Genomic_DNA"/>
</dbReference>
<gene>
    <name evidence="3" type="ORF">EV195_10947</name>
</gene>
<protein>
    <submittedName>
        <fullName evidence="3">YD repeat-containing protein</fullName>
    </submittedName>
</protein>
<comment type="caution">
    <text evidence="3">The sequence shown here is derived from an EMBL/GenBank/DDBJ whole genome shotgun (WGS) entry which is preliminary data.</text>
</comment>
<name>A0A4R2NNI3_9FLAO</name>
<dbReference type="Gene3D" id="2.180.10.10">
    <property type="entry name" value="RHS repeat-associated core"/>
    <property type="match status" value="1"/>
</dbReference>
<reference evidence="3 4" key="1">
    <citation type="submission" date="2019-03" db="EMBL/GenBank/DDBJ databases">
        <title>Genomic Encyclopedia of Type Strains, Phase IV (KMG-IV): sequencing the most valuable type-strain genomes for metagenomic binning, comparative biology and taxonomic classification.</title>
        <authorList>
            <person name="Goeker M."/>
        </authorList>
    </citation>
    <scope>NUCLEOTIDE SEQUENCE [LARGE SCALE GENOMIC DNA]</scope>
    <source>
        <strain evidence="3 4">DSM 14836</strain>
    </source>
</reference>
<feature type="compositionally biased region" description="Gly residues" evidence="1">
    <location>
        <begin position="25"/>
        <end position="34"/>
    </location>
</feature>
<dbReference type="RefSeq" id="WP_132795580.1">
    <property type="nucleotide sequence ID" value="NZ_SLXM01000009.1"/>
</dbReference>
<evidence type="ECO:0000256" key="2">
    <source>
        <dbReference type="SAM" id="SignalP"/>
    </source>
</evidence>
<keyword evidence="4" id="KW-1185">Reference proteome</keyword>